<dbReference type="AlphaFoldDB" id="A0A2M7GYW9"/>
<evidence type="ECO:0000313" key="2">
    <source>
        <dbReference type="Proteomes" id="UP000230025"/>
    </source>
</evidence>
<gene>
    <name evidence="1" type="ORF">COW28_03250</name>
</gene>
<organism evidence="1 2">
    <name type="scientific">bacterium (Candidatus Ratteibacteria) CG15_BIG_FIL_POST_REV_8_21_14_020_41_12</name>
    <dbReference type="NCBI Taxonomy" id="2014291"/>
    <lineage>
        <taxon>Bacteria</taxon>
        <taxon>Candidatus Ratteibacteria</taxon>
    </lineage>
</organism>
<name>A0A2M7GYW9_9BACT</name>
<proteinExistence type="predicted"/>
<dbReference type="Proteomes" id="UP000230025">
    <property type="component" value="Unassembled WGS sequence"/>
</dbReference>
<evidence type="ECO:0000313" key="1">
    <source>
        <dbReference type="EMBL" id="PIW33684.1"/>
    </source>
</evidence>
<dbReference type="EMBL" id="PFFY01000152">
    <property type="protein sequence ID" value="PIW33684.1"/>
    <property type="molecule type" value="Genomic_DNA"/>
</dbReference>
<sequence>MIGSFDNKMINWIGFIYLRSFSLYSTVEVVRSFYEKDYLTKDSVLEHLERLVDLLPDIADITHLFKPRRSGYYAFDGLWFKFNGANKVLMICFDVSTLDLINYFIADDENYFTYEKLIDLVNDAEPGILTGAKGFYADGELGLLKHLKSDYSHIPLQLCVFHKYTRSNQIIPFVRAKGIDKEIKGMIEKVLFAPTKDEAIASLNSLKRYAREHQQNDKLKKIVGVLKHNFHLLLTHFDNPEMSPYNNTLEGFNHIIKRKIRLMKGFKKELNMDRWLKFILLDYRFHKIHSSGFKSRNGKSPLELADVNLPKYHNWITLVRKKTGK</sequence>
<protein>
    <recommendedName>
        <fullName evidence="3">Transposase IS204/IS1001/IS1096/IS1165 DDE domain-containing protein</fullName>
    </recommendedName>
</protein>
<reference evidence="2" key="1">
    <citation type="submission" date="2017-09" db="EMBL/GenBank/DDBJ databases">
        <title>Depth-based differentiation of microbial function through sediment-hosted aquifers and enrichment of novel symbionts in the deep terrestrial subsurface.</title>
        <authorList>
            <person name="Probst A.J."/>
            <person name="Ladd B."/>
            <person name="Jarett J.K."/>
            <person name="Geller-Mcgrath D.E."/>
            <person name="Sieber C.M.K."/>
            <person name="Emerson J.B."/>
            <person name="Anantharaman K."/>
            <person name="Thomas B.C."/>
            <person name="Malmstrom R."/>
            <person name="Stieglmeier M."/>
            <person name="Klingl A."/>
            <person name="Woyke T."/>
            <person name="Ryan C.M."/>
            <person name="Banfield J.F."/>
        </authorList>
    </citation>
    <scope>NUCLEOTIDE SEQUENCE [LARGE SCALE GENOMIC DNA]</scope>
</reference>
<comment type="caution">
    <text evidence="1">The sequence shown here is derived from an EMBL/GenBank/DDBJ whole genome shotgun (WGS) entry which is preliminary data.</text>
</comment>
<accession>A0A2M7GYW9</accession>
<evidence type="ECO:0008006" key="3">
    <source>
        <dbReference type="Google" id="ProtNLM"/>
    </source>
</evidence>